<dbReference type="RefSeq" id="WP_076931394.1">
    <property type="nucleotide sequence ID" value="NZ_LT605205.1"/>
</dbReference>
<dbReference type="Pfam" id="PF03548">
    <property type="entry name" value="LolA"/>
    <property type="match status" value="1"/>
</dbReference>
<dbReference type="CDD" id="cd16325">
    <property type="entry name" value="LolA"/>
    <property type="match status" value="1"/>
</dbReference>
<name>A0A1R3SZH2_9BACT</name>
<evidence type="ECO:0000313" key="2">
    <source>
        <dbReference type="EMBL" id="SCD21573.1"/>
    </source>
</evidence>
<evidence type="ECO:0000256" key="1">
    <source>
        <dbReference type="ARBA" id="ARBA00022729"/>
    </source>
</evidence>
<keyword evidence="3" id="KW-1185">Reference proteome</keyword>
<dbReference type="PANTHER" id="PTHR35869:SF1">
    <property type="entry name" value="OUTER-MEMBRANE LIPOPROTEIN CARRIER PROTEIN"/>
    <property type="match status" value="1"/>
</dbReference>
<dbReference type="EMBL" id="LT605205">
    <property type="protein sequence ID" value="SCD21573.1"/>
    <property type="molecule type" value="Genomic_DNA"/>
</dbReference>
<keyword evidence="2" id="KW-0449">Lipoprotein</keyword>
<evidence type="ECO:0000313" key="3">
    <source>
        <dbReference type="Proteomes" id="UP000187464"/>
    </source>
</evidence>
<organism evidence="2 3">
    <name type="scientific">Proteiniphilum saccharofermentans</name>
    <dbReference type="NCBI Taxonomy" id="1642647"/>
    <lineage>
        <taxon>Bacteria</taxon>
        <taxon>Pseudomonadati</taxon>
        <taxon>Bacteroidota</taxon>
        <taxon>Bacteroidia</taxon>
        <taxon>Bacteroidales</taxon>
        <taxon>Dysgonomonadaceae</taxon>
        <taxon>Proteiniphilum</taxon>
    </lineage>
</organism>
<dbReference type="SUPFAM" id="SSF89392">
    <property type="entry name" value="Prokaryotic lipoproteins and lipoprotein localization factors"/>
    <property type="match status" value="1"/>
</dbReference>
<proteinExistence type="predicted"/>
<dbReference type="InterPro" id="IPR004564">
    <property type="entry name" value="OM_lipoprot_carrier_LolA-like"/>
</dbReference>
<keyword evidence="1" id="KW-0732">Signal</keyword>
<dbReference type="InterPro" id="IPR029046">
    <property type="entry name" value="LolA/LolB/LppX"/>
</dbReference>
<dbReference type="STRING" id="1642647.PSM36_2777"/>
<accession>A0A1R3SZH2</accession>
<reference evidence="2 3" key="1">
    <citation type="submission" date="2016-08" db="EMBL/GenBank/DDBJ databases">
        <authorList>
            <person name="Seilhamer J.J."/>
        </authorList>
    </citation>
    <scope>NUCLEOTIDE SEQUENCE [LARGE SCALE GENOMIC DNA]</scope>
    <source>
        <strain evidence="2">M3/6</strain>
    </source>
</reference>
<dbReference type="Proteomes" id="UP000187464">
    <property type="component" value="Chromosome I"/>
</dbReference>
<dbReference type="Gene3D" id="2.50.20.10">
    <property type="entry name" value="Lipoprotein localisation LolA/LolB/LppX"/>
    <property type="match status" value="1"/>
</dbReference>
<protein>
    <submittedName>
        <fullName evidence="2">Outer membrane lipoprotein-sorting protein</fullName>
    </submittedName>
</protein>
<sequence>MYRFTALLYVLLLSFTIFGQERKPITNAVEFEKKLRDAAGKIQSVESSFRQEKFMKVFSDKMVSTGMFYYRKPNKISLQYEKPMQYAVTINGDKLQTLTGGKKTTVNLGSNKMMVQMKGLIEASMIGNISALDREYDLEYFQSDSEYFVNIVPASKAVKVYIKEIDITFDKKTMDVKRLRMTENNDDYTDYIFTNSQYNTLQLDEKFTVR</sequence>
<dbReference type="PANTHER" id="PTHR35869">
    <property type="entry name" value="OUTER-MEMBRANE LIPOPROTEIN CARRIER PROTEIN"/>
    <property type="match status" value="1"/>
</dbReference>
<dbReference type="AlphaFoldDB" id="A0A1R3SZH2"/>
<gene>
    <name evidence="2" type="ORF">PSM36_2777</name>
</gene>
<dbReference type="KEGG" id="psac:PSM36_2777"/>